<dbReference type="EC" id="3.1.-.-" evidence="8"/>
<evidence type="ECO:0000256" key="1">
    <source>
        <dbReference type="ARBA" id="ARBA00001946"/>
    </source>
</evidence>
<reference evidence="10 11" key="1">
    <citation type="submission" date="2018-07" db="EMBL/GenBank/DDBJ databases">
        <title>Genome sequence of Azospirillum sp. ATCC 49961.</title>
        <authorList>
            <person name="Sant'Anna F.H."/>
            <person name="Baldani J.I."/>
            <person name="Zilli J.E."/>
            <person name="Reis V.M."/>
            <person name="Hartmann A."/>
            <person name="Cruz L."/>
            <person name="de Souza E.M."/>
            <person name="de Oliveira Pedrosa F."/>
            <person name="Passaglia L.M.P."/>
        </authorList>
    </citation>
    <scope>NUCLEOTIDE SEQUENCE [LARGE SCALE GENOMIC DNA]</scope>
    <source>
        <strain evidence="10 11">ATCC 49961</strain>
    </source>
</reference>
<dbReference type="PANTHER" id="PTHR33653">
    <property type="entry name" value="RIBONUCLEASE VAPC2"/>
    <property type="match status" value="1"/>
</dbReference>
<sequence>MIVDTSALVAILRSEPDAADYAFAIEKAPIHRISAANFLETAIVIDGSRNDVASSSFDKLVSVAGLIIEPVTEEQARTARDAYRRFGRGSGHPAKLNYGDCFAYALSKATNEPLLFKGKDFPHTDIVPALPSP</sequence>
<keyword evidence="2 8" id="KW-1277">Toxin-antitoxin system</keyword>
<protein>
    <recommendedName>
        <fullName evidence="8">Ribonuclease VapC</fullName>
        <shortName evidence="8">RNase VapC</shortName>
        <ecNumber evidence="8">3.1.-.-</ecNumber>
    </recommendedName>
    <alternativeName>
        <fullName evidence="8">Toxin VapC</fullName>
    </alternativeName>
</protein>
<accession>A0A9W7NK50</accession>
<dbReference type="Pfam" id="PF01850">
    <property type="entry name" value="PIN"/>
    <property type="match status" value="1"/>
</dbReference>
<feature type="domain" description="PIN" evidence="9">
    <location>
        <begin position="1"/>
        <end position="125"/>
    </location>
</feature>
<comment type="caution">
    <text evidence="10">The sequence shown here is derived from an EMBL/GenBank/DDBJ whole genome shotgun (WGS) entry which is preliminary data.</text>
</comment>
<keyword evidence="11" id="KW-1185">Reference proteome</keyword>
<dbReference type="GO" id="GO:0016787">
    <property type="term" value="F:hydrolase activity"/>
    <property type="evidence" value="ECO:0007669"/>
    <property type="project" value="UniProtKB-KW"/>
</dbReference>
<dbReference type="CDD" id="cd09871">
    <property type="entry name" value="PIN_MtVapC28-VapC30-like"/>
    <property type="match status" value="1"/>
</dbReference>
<dbReference type="Proteomes" id="UP000480854">
    <property type="component" value="Unassembled WGS sequence"/>
</dbReference>
<keyword evidence="5 8" id="KW-0378">Hydrolase</keyword>
<evidence type="ECO:0000256" key="6">
    <source>
        <dbReference type="ARBA" id="ARBA00022842"/>
    </source>
</evidence>
<feature type="binding site" evidence="8">
    <location>
        <position position="4"/>
    </location>
    <ligand>
        <name>Mg(2+)</name>
        <dbReference type="ChEBI" id="CHEBI:18420"/>
    </ligand>
</feature>
<evidence type="ECO:0000256" key="4">
    <source>
        <dbReference type="ARBA" id="ARBA00022723"/>
    </source>
</evidence>
<keyword evidence="4 8" id="KW-0479">Metal-binding</keyword>
<dbReference type="GO" id="GO:0090729">
    <property type="term" value="F:toxin activity"/>
    <property type="evidence" value="ECO:0007669"/>
    <property type="project" value="UniProtKB-KW"/>
</dbReference>
<dbReference type="InterPro" id="IPR002716">
    <property type="entry name" value="PIN_dom"/>
</dbReference>
<evidence type="ECO:0000313" key="11">
    <source>
        <dbReference type="Proteomes" id="UP000480854"/>
    </source>
</evidence>
<keyword evidence="3 8" id="KW-0540">Nuclease</keyword>
<evidence type="ECO:0000256" key="2">
    <source>
        <dbReference type="ARBA" id="ARBA00022649"/>
    </source>
</evidence>
<dbReference type="RefSeq" id="WP_149469088.1">
    <property type="nucleotide sequence ID" value="NZ_QOKW01000007.1"/>
</dbReference>
<gene>
    <name evidence="8" type="primary">vapC</name>
    <name evidence="10" type="ORF">DS843_11835</name>
</gene>
<dbReference type="InterPro" id="IPR050556">
    <property type="entry name" value="Type_II_TA_system_RNase"/>
</dbReference>
<dbReference type="OrthoDB" id="32625at2"/>
<evidence type="ECO:0000256" key="5">
    <source>
        <dbReference type="ARBA" id="ARBA00022801"/>
    </source>
</evidence>
<evidence type="ECO:0000259" key="9">
    <source>
        <dbReference type="Pfam" id="PF01850"/>
    </source>
</evidence>
<dbReference type="GO" id="GO:0004540">
    <property type="term" value="F:RNA nuclease activity"/>
    <property type="evidence" value="ECO:0007669"/>
    <property type="project" value="InterPro"/>
</dbReference>
<dbReference type="EMBL" id="QOKW01000007">
    <property type="protein sequence ID" value="KAA0681074.1"/>
    <property type="molecule type" value="Genomic_DNA"/>
</dbReference>
<keyword evidence="8" id="KW-0800">Toxin</keyword>
<evidence type="ECO:0000256" key="3">
    <source>
        <dbReference type="ARBA" id="ARBA00022722"/>
    </source>
</evidence>
<dbReference type="Gene3D" id="3.40.50.1010">
    <property type="entry name" value="5'-nuclease"/>
    <property type="match status" value="1"/>
</dbReference>
<evidence type="ECO:0000256" key="7">
    <source>
        <dbReference type="ARBA" id="ARBA00038093"/>
    </source>
</evidence>
<feature type="binding site" evidence="8">
    <location>
        <position position="100"/>
    </location>
    <ligand>
        <name>Mg(2+)</name>
        <dbReference type="ChEBI" id="CHEBI:18420"/>
    </ligand>
</feature>
<organism evidence="10 11">
    <name type="scientific">Roseomonas genomospecies 6</name>
    <dbReference type="NCBI Taxonomy" id="214106"/>
    <lineage>
        <taxon>Bacteria</taxon>
        <taxon>Pseudomonadati</taxon>
        <taxon>Pseudomonadota</taxon>
        <taxon>Alphaproteobacteria</taxon>
        <taxon>Acetobacterales</taxon>
        <taxon>Roseomonadaceae</taxon>
        <taxon>Roseomonas</taxon>
    </lineage>
</organism>
<dbReference type="AlphaFoldDB" id="A0A9W7NK50"/>
<evidence type="ECO:0000256" key="8">
    <source>
        <dbReference type="HAMAP-Rule" id="MF_00265"/>
    </source>
</evidence>
<comment type="function">
    <text evidence="8">Toxic component of a toxin-antitoxin (TA) system. An RNase.</text>
</comment>
<dbReference type="PANTHER" id="PTHR33653:SF1">
    <property type="entry name" value="RIBONUCLEASE VAPC2"/>
    <property type="match status" value="1"/>
</dbReference>
<proteinExistence type="inferred from homology"/>
<evidence type="ECO:0000313" key="10">
    <source>
        <dbReference type="EMBL" id="KAA0681074.1"/>
    </source>
</evidence>
<comment type="similarity">
    <text evidence="7 8">Belongs to the PINc/VapC protein family.</text>
</comment>
<dbReference type="GO" id="GO:0000287">
    <property type="term" value="F:magnesium ion binding"/>
    <property type="evidence" value="ECO:0007669"/>
    <property type="project" value="UniProtKB-UniRule"/>
</dbReference>
<comment type="cofactor">
    <cofactor evidence="1 8">
        <name>Mg(2+)</name>
        <dbReference type="ChEBI" id="CHEBI:18420"/>
    </cofactor>
</comment>
<dbReference type="HAMAP" id="MF_00265">
    <property type="entry name" value="VapC_Nob1"/>
    <property type="match status" value="1"/>
</dbReference>
<dbReference type="InterPro" id="IPR029060">
    <property type="entry name" value="PIN-like_dom_sf"/>
</dbReference>
<dbReference type="SUPFAM" id="SSF88723">
    <property type="entry name" value="PIN domain-like"/>
    <property type="match status" value="1"/>
</dbReference>
<name>A0A9W7NK50_9PROT</name>
<keyword evidence="6 8" id="KW-0460">Magnesium</keyword>
<dbReference type="InterPro" id="IPR022907">
    <property type="entry name" value="VapC_family"/>
</dbReference>